<feature type="domain" description="RNA polymerase sigma-70 region 2" evidence="6">
    <location>
        <begin position="28"/>
        <end position="88"/>
    </location>
</feature>
<dbReference type="InterPro" id="IPR013249">
    <property type="entry name" value="RNA_pol_sigma70_r4_t2"/>
</dbReference>
<dbReference type="SUPFAM" id="SSF88659">
    <property type="entry name" value="Sigma3 and sigma4 domains of RNA polymerase sigma factors"/>
    <property type="match status" value="1"/>
</dbReference>
<accession>A0AA87RBN9</accession>
<feature type="domain" description="DUF6596" evidence="8">
    <location>
        <begin position="195"/>
        <end position="295"/>
    </location>
</feature>
<comment type="similarity">
    <text evidence="1 5">Belongs to the sigma-70 factor family. ECF subfamily.</text>
</comment>
<evidence type="ECO:0000259" key="7">
    <source>
        <dbReference type="Pfam" id="PF08281"/>
    </source>
</evidence>
<dbReference type="InterPro" id="IPR014284">
    <property type="entry name" value="RNA_pol_sigma-70_dom"/>
</dbReference>
<dbReference type="GO" id="GO:0016987">
    <property type="term" value="F:sigma factor activity"/>
    <property type="evidence" value="ECO:0007669"/>
    <property type="project" value="UniProtKB-KW"/>
</dbReference>
<dbReference type="Proteomes" id="UP000321749">
    <property type="component" value="Unassembled WGS sequence"/>
</dbReference>
<keyword evidence="4 5" id="KW-0804">Transcription</keyword>
<protein>
    <recommendedName>
        <fullName evidence="5">RNA polymerase sigma factor</fullName>
    </recommendedName>
</protein>
<dbReference type="InterPro" id="IPR013324">
    <property type="entry name" value="RNA_pol_sigma_r3/r4-like"/>
</dbReference>
<dbReference type="InterPro" id="IPR000838">
    <property type="entry name" value="RNA_pol_sigma70_ECF_CS"/>
</dbReference>
<dbReference type="PROSITE" id="PS01063">
    <property type="entry name" value="SIGMA70_ECF"/>
    <property type="match status" value="1"/>
</dbReference>
<keyword evidence="5" id="KW-0238">DNA-binding</keyword>
<keyword evidence="3 5" id="KW-0731">Sigma factor</keyword>
<dbReference type="InterPro" id="IPR013325">
    <property type="entry name" value="RNA_pol_sigma_r2"/>
</dbReference>
<organism evidence="9 10">
    <name type="scientific">Agrococcus baldri</name>
    <dbReference type="NCBI Taxonomy" id="153730"/>
    <lineage>
        <taxon>Bacteria</taxon>
        <taxon>Bacillati</taxon>
        <taxon>Actinomycetota</taxon>
        <taxon>Actinomycetes</taxon>
        <taxon>Micrococcales</taxon>
        <taxon>Microbacteriaceae</taxon>
        <taxon>Agrococcus</taxon>
    </lineage>
</organism>
<dbReference type="PANTHER" id="PTHR47756">
    <property type="entry name" value="BLL6612 PROTEIN-RELATED"/>
    <property type="match status" value="1"/>
</dbReference>
<dbReference type="GO" id="GO:0006352">
    <property type="term" value="P:DNA-templated transcription initiation"/>
    <property type="evidence" value="ECO:0007669"/>
    <property type="project" value="InterPro"/>
</dbReference>
<reference evidence="9 10" key="1">
    <citation type="submission" date="2019-07" db="EMBL/GenBank/DDBJ databases">
        <title>Whole genome shotgun sequence of Agrococcus baldri NBRC 103055.</title>
        <authorList>
            <person name="Hosoyama A."/>
            <person name="Uohara A."/>
            <person name="Ohji S."/>
            <person name="Ichikawa N."/>
        </authorList>
    </citation>
    <scope>NUCLEOTIDE SEQUENCE [LARGE SCALE GENOMIC DNA]</scope>
    <source>
        <strain evidence="9 10">NBRC 103055</strain>
    </source>
</reference>
<keyword evidence="10" id="KW-1185">Reference proteome</keyword>
<dbReference type="PANTHER" id="PTHR47756:SF2">
    <property type="entry name" value="BLL6612 PROTEIN"/>
    <property type="match status" value="1"/>
</dbReference>
<dbReference type="InterPro" id="IPR007627">
    <property type="entry name" value="RNA_pol_sigma70_r2"/>
</dbReference>
<evidence type="ECO:0000313" key="10">
    <source>
        <dbReference type="Proteomes" id="UP000321749"/>
    </source>
</evidence>
<dbReference type="GO" id="GO:0006950">
    <property type="term" value="P:response to stress"/>
    <property type="evidence" value="ECO:0007669"/>
    <property type="project" value="UniProtKB-ARBA"/>
</dbReference>
<evidence type="ECO:0000256" key="4">
    <source>
        <dbReference type="ARBA" id="ARBA00023163"/>
    </source>
</evidence>
<evidence type="ECO:0000259" key="6">
    <source>
        <dbReference type="Pfam" id="PF04542"/>
    </source>
</evidence>
<dbReference type="SUPFAM" id="SSF88946">
    <property type="entry name" value="Sigma2 domain of RNA polymerase sigma factors"/>
    <property type="match status" value="1"/>
</dbReference>
<dbReference type="InterPro" id="IPR036388">
    <property type="entry name" value="WH-like_DNA-bd_sf"/>
</dbReference>
<gene>
    <name evidence="9" type="ORF">ABA31_12320</name>
</gene>
<dbReference type="NCBIfam" id="TIGR02937">
    <property type="entry name" value="sigma70-ECF"/>
    <property type="match status" value="1"/>
</dbReference>
<evidence type="ECO:0000256" key="5">
    <source>
        <dbReference type="RuleBase" id="RU000716"/>
    </source>
</evidence>
<proteinExistence type="inferred from homology"/>
<dbReference type="Gene3D" id="1.10.10.10">
    <property type="entry name" value="Winged helix-like DNA-binding domain superfamily/Winged helix DNA-binding domain"/>
    <property type="match status" value="1"/>
</dbReference>
<evidence type="ECO:0000256" key="3">
    <source>
        <dbReference type="ARBA" id="ARBA00023082"/>
    </source>
</evidence>
<evidence type="ECO:0000256" key="2">
    <source>
        <dbReference type="ARBA" id="ARBA00023015"/>
    </source>
</evidence>
<dbReference type="InterPro" id="IPR046531">
    <property type="entry name" value="DUF6596"/>
</dbReference>
<dbReference type="Pfam" id="PF08281">
    <property type="entry name" value="Sigma70_r4_2"/>
    <property type="match status" value="1"/>
</dbReference>
<dbReference type="Pfam" id="PF20239">
    <property type="entry name" value="DUF6596"/>
    <property type="match status" value="1"/>
</dbReference>
<dbReference type="Gene3D" id="1.10.1740.10">
    <property type="match status" value="1"/>
</dbReference>
<name>A0AA87RBN9_9MICO</name>
<feature type="domain" description="RNA polymerase sigma factor 70 region 4 type 2" evidence="7">
    <location>
        <begin position="127"/>
        <end position="177"/>
    </location>
</feature>
<dbReference type="RefSeq" id="WP_146793666.1">
    <property type="nucleotide sequence ID" value="NZ_BJUU01000005.1"/>
</dbReference>
<evidence type="ECO:0000259" key="8">
    <source>
        <dbReference type="Pfam" id="PF20239"/>
    </source>
</evidence>
<evidence type="ECO:0000313" key="9">
    <source>
        <dbReference type="EMBL" id="GEK79881.1"/>
    </source>
</evidence>
<keyword evidence="2 5" id="KW-0805">Transcription regulation</keyword>
<dbReference type="Pfam" id="PF04542">
    <property type="entry name" value="Sigma70_r2"/>
    <property type="match status" value="1"/>
</dbReference>
<dbReference type="GO" id="GO:0003677">
    <property type="term" value="F:DNA binding"/>
    <property type="evidence" value="ECO:0007669"/>
    <property type="project" value="UniProtKB-KW"/>
</dbReference>
<comment type="caution">
    <text evidence="9">The sequence shown here is derived from an EMBL/GenBank/DDBJ whole genome shotgun (WGS) entry which is preliminary data.</text>
</comment>
<dbReference type="EMBL" id="BJUU01000005">
    <property type="protein sequence ID" value="GEK79881.1"/>
    <property type="molecule type" value="Genomic_DNA"/>
</dbReference>
<dbReference type="AlphaFoldDB" id="A0AA87RBN9"/>
<sequence length="426" mass="46346">MAHDGTARRAEDSARRAVVAIWRIESARIVATLTRYTRDFTLAEDLAQEALADALAQWPAQGVPRNGAAWLTQVAKRKAIDGWRRQERFAEHVAAVGADLERAQDEAADAVPWDPDEIDDDVLRLVFTACHPVLSQQARVALTLRVIAGLETTELARLLLVPVATVQQRIVRAKQALAEAQVPFETPPRAERRQRLSAVLGVIYLIFTEGHAATAGADWMRPELSVEAIRLGRRLAALQPDEPEVHGLLALIELTAARFPARIDADGEPVLLPDQDRRRWDRGAIRRGRAALARAEGFGRGLGPYALQAAIAECHATASDFASTDWPRIVAAYDALEQLAPNPVVRLNRAVAVAEAEGPAAALAIVDALAGEKALALGHLLPSVRGELLARLGRDEESREAFALAAERTENARERAVLLARAAARR</sequence>
<evidence type="ECO:0000256" key="1">
    <source>
        <dbReference type="ARBA" id="ARBA00010641"/>
    </source>
</evidence>